<evidence type="ECO:0000256" key="1">
    <source>
        <dbReference type="SAM" id="MobiDB-lite"/>
    </source>
</evidence>
<feature type="compositionally biased region" description="Polar residues" evidence="1">
    <location>
        <begin position="204"/>
        <end position="215"/>
    </location>
</feature>
<protein>
    <recommendedName>
        <fullName evidence="3">DUF4232 domain-containing protein</fullName>
    </recommendedName>
</protein>
<dbReference type="EMBL" id="CP002040">
    <property type="protein sequence ID" value="ADH68962.1"/>
    <property type="molecule type" value="Genomic_DNA"/>
</dbReference>
<reference evidence="4 5" key="1">
    <citation type="journal article" date="2010" name="Stand. Genomic Sci.">
        <title>Complete genome sequence of Nocardiopsis dassonvillei type strain (IMRU 509).</title>
        <authorList>
            <person name="Sun H."/>
            <person name="Lapidus A."/>
            <person name="Nolan M."/>
            <person name="Lucas S."/>
            <person name="Del Rio T.G."/>
            <person name="Tice H."/>
            <person name="Cheng J.F."/>
            <person name="Tapia R."/>
            <person name="Han C."/>
            <person name="Goodwin L."/>
            <person name="Pitluck S."/>
            <person name="Pagani I."/>
            <person name="Ivanova N."/>
            <person name="Mavromatis K."/>
            <person name="Mikhailova N."/>
            <person name="Pati A."/>
            <person name="Chen A."/>
            <person name="Palaniappan K."/>
            <person name="Land M."/>
            <person name="Hauser L."/>
            <person name="Chang Y.J."/>
            <person name="Jeffries C.D."/>
            <person name="Djao O.D."/>
            <person name="Rohde M."/>
            <person name="Sikorski J."/>
            <person name="Goker M."/>
            <person name="Woyke T."/>
            <person name="Bristow J."/>
            <person name="Eisen J.A."/>
            <person name="Markowitz V."/>
            <person name="Hugenholtz P."/>
            <person name="Kyrpides N.C."/>
            <person name="Klenk H.P."/>
        </authorList>
    </citation>
    <scope>NUCLEOTIDE SEQUENCE [LARGE SCALE GENOMIC DNA]</scope>
    <source>
        <strain evidence="5">ATCC 23218 / DSM 43111 / CIP 107115 / JCM 7437 / KCTC 9190 / NBRC 14626 / NCTC 10488 / NRRL B-5397 / IMRU 509</strain>
    </source>
</reference>
<dbReference type="HOGENOM" id="CLU_079632_3_0_11"/>
<feature type="region of interest" description="Disordered" evidence="1">
    <location>
        <begin position="30"/>
        <end position="73"/>
    </location>
</feature>
<evidence type="ECO:0000313" key="4">
    <source>
        <dbReference type="EMBL" id="ADH68962.1"/>
    </source>
</evidence>
<evidence type="ECO:0000259" key="3">
    <source>
        <dbReference type="Pfam" id="PF14016"/>
    </source>
</evidence>
<dbReference type="Proteomes" id="UP000002219">
    <property type="component" value="Chromosome 1"/>
</dbReference>
<dbReference type="AlphaFoldDB" id="D7B4G7"/>
<evidence type="ECO:0000313" key="5">
    <source>
        <dbReference type="Proteomes" id="UP000002219"/>
    </source>
</evidence>
<dbReference type="PROSITE" id="PS51257">
    <property type="entry name" value="PROKAR_LIPOPROTEIN"/>
    <property type="match status" value="1"/>
</dbReference>
<proteinExistence type="predicted"/>
<sequence length="215" mass="20933">MVGQRGRAYPVTTLAAGAAVTLALAGCGASGGGAATEPTSTAPPRGDGSPSAPAVPTSAPEPAATGTAEDSASVCGSGDLEVALGRAEGAAGTVYRPLEFTNTADAPCVIGGHPGVSYVTEEDGDQVGAAAAREGGPGPAVTLRPGDTASATVGFTRVADYDEDECDPTDTRGLRVYPPRNTGSVFVAAQGRGCADPDVPGDQLTVTSVQADGAS</sequence>
<feature type="region of interest" description="Disordered" evidence="1">
    <location>
        <begin position="196"/>
        <end position="215"/>
    </location>
</feature>
<dbReference type="eggNOG" id="ENOG50330G5">
    <property type="taxonomic scope" value="Bacteria"/>
</dbReference>
<dbReference type="InterPro" id="IPR025326">
    <property type="entry name" value="DUF4232"/>
</dbReference>
<name>D7B4G7_NOCDD</name>
<dbReference type="KEGG" id="nda:Ndas_3561"/>
<gene>
    <name evidence="4" type="ordered locus">Ndas_3561</name>
</gene>
<feature type="chain" id="PRO_5039243940" description="DUF4232 domain-containing protein" evidence="2">
    <location>
        <begin position="26"/>
        <end position="215"/>
    </location>
</feature>
<organism evidence="4 5">
    <name type="scientific">Nocardiopsis dassonvillei (strain ATCC 23218 / DSM 43111 / CIP 107115 / JCM 7437 / KCTC 9190 / NBRC 14626 / NCTC 10488 / NRRL B-5397 / IMRU 509)</name>
    <name type="common">Actinomadura dassonvillei</name>
    <dbReference type="NCBI Taxonomy" id="446468"/>
    <lineage>
        <taxon>Bacteria</taxon>
        <taxon>Bacillati</taxon>
        <taxon>Actinomycetota</taxon>
        <taxon>Actinomycetes</taxon>
        <taxon>Streptosporangiales</taxon>
        <taxon>Nocardiopsidaceae</taxon>
        <taxon>Nocardiopsis</taxon>
    </lineage>
</organism>
<evidence type="ECO:0000256" key="2">
    <source>
        <dbReference type="SAM" id="SignalP"/>
    </source>
</evidence>
<feature type="signal peptide" evidence="2">
    <location>
        <begin position="1"/>
        <end position="25"/>
    </location>
</feature>
<keyword evidence="5" id="KW-1185">Reference proteome</keyword>
<dbReference type="STRING" id="446468.Ndas_3561"/>
<accession>D7B4G7</accession>
<dbReference type="Pfam" id="PF14016">
    <property type="entry name" value="DUF4232"/>
    <property type="match status" value="1"/>
</dbReference>
<keyword evidence="2" id="KW-0732">Signal</keyword>
<feature type="domain" description="DUF4232" evidence="3">
    <location>
        <begin position="75"/>
        <end position="210"/>
    </location>
</feature>
<feature type="compositionally biased region" description="Low complexity" evidence="1">
    <location>
        <begin position="49"/>
        <end position="64"/>
    </location>
</feature>